<dbReference type="InterPro" id="IPR050715">
    <property type="entry name" value="LRR-SigEffector_domain"/>
</dbReference>
<protein>
    <submittedName>
        <fullName evidence="5">Disease resistance-like protein DSC1</fullName>
    </submittedName>
</protein>
<dbReference type="Proteomes" id="UP000288805">
    <property type="component" value="Unassembled WGS sequence"/>
</dbReference>
<dbReference type="InterPro" id="IPR032675">
    <property type="entry name" value="LRR_dom_sf"/>
</dbReference>
<evidence type="ECO:0000256" key="2">
    <source>
        <dbReference type="ARBA" id="ARBA00022737"/>
    </source>
</evidence>
<sequence length="241" mass="27138">MINCGLREIPSGIWHLSSLQHLSLRGNRFSSIPDGINQLYNLIVFDLSHCQMLQHIPELPSSLEYLDAHQCSSLEILSSPSTLLWVDKPPEKGSKITMRLPRYWYENDDFLGFALCSLHVPLDIEEENRSLKCKLNFNNRAFLLVDDFWSKRNCERCLHGDESNQVCESGAVWIPLYICPGGLWIESSHHGTRNGSSCGDLGGQDTNACDNARGTDHNHPPMMYVDSEKPNRPEPMGGATP</sequence>
<evidence type="ECO:0000256" key="3">
    <source>
        <dbReference type="SAM" id="MobiDB-lite"/>
    </source>
</evidence>
<dbReference type="SUPFAM" id="SSF52058">
    <property type="entry name" value="L domain-like"/>
    <property type="match status" value="1"/>
</dbReference>
<reference evidence="5 6" key="1">
    <citation type="journal article" date="2018" name="PLoS Genet.">
        <title>Population sequencing reveals clonal diversity and ancestral inbreeding in the grapevine cultivar Chardonnay.</title>
        <authorList>
            <person name="Roach M.J."/>
            <person name="Johnson D.L."/>
            <person name="Bohlmann J."/>
            <person name="van Vuuren H.J."/>
            <person name="Jones S.J."/>
            <person name="Pretorius I.S."/>
            <person name="Schmidt S.A."/>
            <person name="Borneman A.R."/>
        </authorList>
    </citation>
    <scope>NUCLEOTIDE SEQUENCE [LARGE SCALE GENOMIC DNA]</scope>
    <source>
        <strain evidence="6">cv. Chardonnay</strain>
        <tissue evidence="5">Leaf</tissue>
    </source>
</reference>
<dbReference type="AlphaFoldDB" id="A0A438JDN1"/>
<feature type="region of interest" description="Disordered" evidence="3">
    <location>
        <begin position="209"/>
        <end position="241"/>
    </location>
</feature>
<comment type="caution">
    <text evidence="5">The sequence shown here is derived from an EMBL/GenBank/DDBJ whole genome shotgun (WGS) entry which is preliminary data.</text>
</comment>
<accession>A0A438JDN1</accession>
<dbReference type="SMART" id="SM00369">
    <property type="entry name" value="LRR_TYP"/>
    <property type="match status" value="1"/>
</dbReference>
<dbReference type="InterPro" id="IPR045344">
    <property type="entry name" value="C-JID"/>
</dbReference>
<dbReference type="EMBL" id="QGNW01000048">
    <property type="protein sequence ID" value="RVX07054.1"/>
    <property type="molecule type" value="Genomic_DNA"/>
</dbReference>
<dbReference type="Gene3D" id="3.80.10.10">
    <property type="entry name" value="Ribonuclease Inhibitor"/>
    <property type="match status" value="1"/>
</dbReference>
<dbReference type="PANTHER" id="PTHR45752">
    <property type="entry name" value="LEUCINE-RICH REPEAT-CONTAINING"/>
    <property type="match status" value="1"/>
</dbReference>
<dbReference type="InterPro" id="IPR001611">
    <property type="entry name" value="Leu-rich_rpt"/>
</dbReference>
<evidence type="ECO:0000259" key="4">
    <source>
        <dbReference type="Pfam" id="PF20160"/>
    </source>
</evidence>
<keyword evidence="2" id="KW-0677">Repeat</keyword>
<dbReference type="Pfam" id="PF20160">
    <property type="entry name" value="C-JID"/>
    <property type="match status" value="1"/>
</dbReference>
<dbReference type="PANTHER" id="PTHR45752:SF195">
    <property type="entry name" value="LEUCINE-RICH REPEAT (LRR) FAMILY PROTEIN-RELATED"/>
    <property type="match status" value="1"/>
</dbReference>
<dbReference type="InterPro" id="IPR003591">
    <property type="entry name" value="Leu-rich_rpt_typical-subtyp"/>
</dbReference>
<gene>
    <name evidence="5" type="primary">DSC1_72</name>
    <name evidence="5" type="ORF">CK203_030464</name>
</gene>
<dbReference type="Pfam" id="PF00560">
    <property type="entry name" value="LRR_1"/>
    <property type="match status" value="2"/>
</dbReference>
<evidence type="ECO:0000313" key="6">
    <source>
        <dbReference type="Proteomes" id="UP000288805"/>
    </source>
</evidence>
<organism evidence="5 6">
    <name type="scientific">Vitis vinifera</name>
    <name type="common">Grape</name>
    <dbReference type="NCBI Taxonomy" id="29760"/>
    <lineage>
        <taxon>Eukaryota</taxon>
        <taxon>Viridiplantae</taxon>
        <taxon>Streptophyta</taxon>
        <taxon>Embryophyta</taxon>
        <taxon>Tracheophyta</taxon>
        <taxon>Spermatophyta</taxon>
        <taxon>Magnoliopsida</taxon>
        <taxon>eudicotyledons</taxon>
        <taxon>Gunneridae</taxon>
        <taxon>Pentapetalae</taxon>
        <taxon>rosids</taxon>
        <taxon>Vitales</taxon>
        <taxon>Vitaceae</taxon>
        <taxon>Viteae</taxon>
        <taxon>Vitis</taxon>
    </lineage>
</organism>
<dbReference type="PROSITE" id="PS51450">
    <property type="entry name" value="LRR"/>
    <property type="match status" value="1"/>
</dbReference>
<keyword evidence="1" id="KW-0433">Leucine-rich repeat</keyword>
<feature type="domain" description="C-JID" evidence="4">
    <location>
        <begin position="92"/>
        <end position="160"/>
    </location>
</feature>
<proteinExistence type="predicted"/>
<name>A0A438JDN1_VITVI</name>
<evidence type="ECO:0000256" key="1">
    <source>
        <dbReference type="ARBA" id="ARBA00022614"/>
    </source>
</evidence>
<evidence type="ECO:0000313" key="5">
    <source>
        <dbReference type="EMBL" id="RVX07054.1"/>
    </source>
</evidence>